<name>A0A2A6FNV6_9MICO</name>
<comment type="caution">
    <text evidence="3">The sequence shown here is derived from an EMBL/GenBank/DDBJ whole genome shotgun (WGS) entry which is preliminary data.</text>
</comment>
<accession>A0A2A6FNV6</accession>
<evidence type="ECO:0000256" key="1">
    <source>
        <dbReference type="ARBA" id="ARBA00023125"/>
    </source>
</evidence>
<dbReference type="SUPFAM" id="SSF47413">
    <property type="entry name" value="lambda repressor-like DNA-binding domains"/>
    <property type="match status" value="1"/>
</dbReference>
<dbReference type="InterPro" id="IPR014710">
    <property type="entry name" value="RmlC-like_jellyroll"/>
</dbReference>
<dbReference type="InterPro" id="IPR050807">
    <property type="entry name" value="TransReg_Diox_bact_type"/>
</dbReference>
<protein>
    <submittedName>
        <fullName evidence="3">Transcriptional regulator</fullName>
    </submittedName>
</protein>
<dbReference type="InterPro" id="IPR013096">
    <property type="entry name" value="Cupin_2"/>
</dbReference>
<evidence type="ECO:0000259" key="2">
    <source>
        <dbReference type="PROSITE" id="PS50943"/>
    </source>
</evidence>
<dbReference type="Proteomes" id="UP000219994">
    <property type="component" value="Unassembled WGS sequence"/>
</dbReference>
<dbReference type="Gene3D" id="1.10.260.40">
    <property type="entry name" value="lambda repressor-like DNA-binding domains"/>
    <property type="match status" value="1"/>
</dbReference>
<evidence type="ECO:0000313" key="4">
    <source>
        <dbReference type="Proteomes" id="UP000219994"/>
    </source>
</evidence>
<dbReference type="PROSITE" id="PS50943">
    <property type="entry name" value="HTH_CROC1"/>
    <property type="match status" value="1"/>
</dbReference>
<dbReference type="CDD" id="cd00093">
    <property type="entry name" value="HTH_XRE"/>
    <property type="match status" value="1"/>
</dbReference>
<dbReference type="InterPro" id="IPR010982">
    <property type="entry name" value="Lambda_DNA-bd_dom_sf"/>
</dbReference>
<dbReference type="InterPro" id="IPR001387">
    <property type="entry name" value="Cro/C1-type_HTH"/>
</dbReference>
<dbReference type="PANTHER" id="PTHR46797">
    <property type="entry name" value="HTH-TYPE TRANSCRIPTIONAL REGULATOR"/>
    <property type="match status" value="1"/>
</dbReference>
<organism evidence="3 4">
    <name type="scientific">Candidatus Lumbricidiphila eiseniae</name>
    <dbReference type="NCBI Taxonomy" id="1969409"/>
    <lineage>
        <taxon>Bacteria</taxon>
        <taxon>Bacillati</taxon>
        <taxon>Actinomycetota</taxon>
        <taxon>Actinomycetes</taxon>
        <taxon>Micrococcales</taxon>
        <taxon>Microbacteriaceae</taxon>
        <taxon>Candidatus Lumbricidiphila</taxon>
    </lineage>
</organism>
<dbReference type="Pfam" id="PF01381">
    <property type="entry name" value="HTH_3"/>
    <property type="match status" value="1"/>
</dbReference>
<keyword evidence="1" id="KW-0238">DNA-binding</keyword>
<dbReference type="EMBL" id="NAEP01000051">
    <property type="protein sequence ID" value="PDQ34555.1"/>
    <property type="molecule type" value="Genomic_DNA"/>
</dbReference>
<dbReference type="CDD" id="cd02209">
    <property type="entry name" value="cupin_XRE_C"/>
    <property type="match status" value="1"/>
</dbReference>
<proteinExistence type="predicted"/>
<gene>
    <name evidence="3" type="ORF">B5766_10945</name>
</gene>
<reference evidence="4" key="1">
    <citation type="submission" date="2017-03" db="EMBL/GenBank/DDBJ databases">
        <authorList>
            <person name="Lund M.B."/>
        </authorList>
    </citation>
    <scope>NUCLEOTIDE SEQUENCE [LARGE SCALE GENOMIC DNA]</scope>
</reference>
<dbReference type="SUPFAM" id="SSF51182">
    <property type="entry name" value="RmlC-like cupins"/>
    <property type="match status" value="1"/>
</dbReference>
<dbReference type="AlphaFoldDB" id="A0A2A6FNV6"/>
<dbReference type="GO" id="GO:0003700">
    <property type="term" value="F:DNA-binding transcription factor activity"/>
    <property type="evidence" value="ECO:0007669"/>
    <property type="project" value="TreeGrafter"/>
</dbReference>
<evidence type="ECO:0000313" key="3">
    <source>
        <dbReference type="EMBL" id="PDQ34555.1"/>
    </source>
</evidence>
<dbReference type="PANTHER" id="PTHR46797:SF1">
    <property type="entry name" value="METHYLPHOSPHONATE SYNTHASE"/>
    <property type="match status" value="1"/>
</dbReference>
<dbReference type="GO" id="GO:0003677">
    <property type="term" value="F:DNA binding"/>
    <property type="evidence" value="ECO:0007669"/>
    <property type="project" value="UniProtKB-KW"/>
</dbReference>
<feature type="domain" description="HTH cro/C1-type" evidence="2">
    <location>
        <begin position="17"/>
        <end position="71"/>
    </location>
</feature>
<dbReference type="GO" id="GO:0005829">
    <property type="term" value="C:cytosol"/>
    <property type="evidence" value="ECO:0007669"/>
    <property type="project" value="TreeGrafter"/>
</dbReference>
<dbReference type="InterPro" id="IPR011051">
    <property type="entry name" value="RmlC_Cupin_sf"/>
</dbReference>
<sequence>MDDGGSVSETTTLGEKIARFRALRGLSLRATAASAGVSSSFLSQVENDLANPSVASLRRIAAALGVSPAVLLESKTGHTRGVLRAVDRAQHPLAGAVKYVISEPPLRNLEIYSGTFEPNGSTGDVPYAHGDSQEFLIVVSGTITLRLGDEDYVMHRNDSIEYLSSTPHRIRNESEAPAEVLWITSPPTERITTRTTTRTREQMQET</sequence>
<dbReference type="Pfam" id="PF07883">
    <property type="entry name" value="Cupin_2"/>
    <property type="match status" value="1"/>
</dbReference>
<dbReference type="Gene3D" id="2.60.120.10">
    <property type="entry name" value="Jelly Rolls"/>
    <property type="match status" value="1"/>
</dbReference>
<dbReference type="SMART" id="SM00530">
    <property type="entry name" value="HTH_XRE"/>
    <property type="match status" value="1"/>
</dbReference>